<reference evidence="2" key="3">
    <citation type="submission" date="2015-02" db="UniProtKB">
        <authorList>
            <consortium name="EnsemblProtists"/>
        </authorList>
    </citation>
    <scope>IDENTIFICATION</scope>
    <source>
        <strain evidence="2">DAOM BR144</strain>
    </source>
</reference>
<evidence type="ECO:0000256" key="1">
    <source>
        <dbReference type="SAM" id="MobiDB-lite"/>
    </source>
</evidence>
<dbReference type="InParanoid" id="K3X4V4"/>
<proteinExistence type="predicted"/>
<keyword evidence="3" id="KW-1185">Reference proteome</keyword>
<feature type="compositionally biased region" description="Basic and acidic residues" evidence="1">
    <location>
        <begin position="26"/>
        <end position="52"/>
    </location>
</feature>
<evidence type="ECO:0000313" key="3">
    <source>
        <dbReference type="Proteomes" id="UP000019132"/>
    </source>
</evidence>
<feature type="region of interest" description="Disordered" evidence="1">
    <location>
        <begin position="215"/>
        <end position="251"/>
    </location>
</feature>
<feature type="region of interest" description="Disordered" evidence="1">
    <location>
        <begin position="1"/>
        <end position="67"/>
    </location>
</feature>
<dbReference type="AlphaFoldDB" id="K3X4V4"/>
<dbReference type="eggNOG" id="ENOG502RWV0">
    <property type="taxonomic scope" value="Eukaryota"/>
</dbReference>
<reference evidence="3" key="2">
    <citation type="submission" date="2010-04" db="EMBL/GenBank/DDBJ databases">
        <authorList>
            <person name="Buell R."/>
            <person name="Hamilton J."/>
            <person name="Hostetler J."/>
        </authorList>
    </citation>
    <scope>NUCLEOTIDE SEQUENCE [LARGE SCALE GENOMIC DNA]</scope>
    <source>
        <strain evidence="3">DAOM:BR144</strain>
    </source>
</reference>
<reference evidence="3" key="1">
    <citation type="journal article" date="2010" name="Genome Biol.">
        <title>Genome sequence of the necrotrophic plant pathogen Pythium ultimum reveals original pathogenicity mechanisms and effector repertoire.</title>
        <authorList>
            <person name="Levesque C.A."/>
            <person name="Brouwer H."/>
            <person name="Cano L."/>
            <person name="Hamilton J.P."/>
            <person name="Holt C."/>
            <person name="Huitema E."/>
            <person name="Raffaele S."/>
            <person name="Robideau G.P."/>
            <person name="Thines M."/>
            <person name="Win J."/>
            <person name="Zerillo M.M."/>
            <person name="Beakes G.W."/>
            <person name="Boore J.L."/>
            <person name="Busam D."/>
            <person name="Dumas B."/>
            <person name="Ferriera S."/>
            <person name="Fuerstenberg S.I."/>
            <person name="Gachon C.M."/>
            <person name="Gaulin E."/>
            <person name="Govers F."/>
            <person name="Grenville-Briggs L."/>
            <person name="Horner N."/>
            <person name="Hostetler J."/>
            <person name="Jiang R.H."/>
            <person name="Johnson J."/>
            <person name="Krajaejun T."/>
            <person name="Lin H."/>
            <person name="Meijer H.J."/>
            <person name="Moore B."/>
            <person name="Morris P."/>
            <person name="Phuntmart V."/>
            <person name="Puiu D."/>
            <person name="Shetty J."/>
            <person name="Stajich J.E."/>
            <person name="Tripathy S."/>
            <person name="Wawra S."/>
            <person name="van West P."/>
            <person name="Whitty B.R."/>
            <person name="Coutinho P.M."/>
            <person name="Henrissat B."/>
            <person name="Martin F."/>
            <person name="Thomas P.D."/>
            <person name="Tyler B.M."/>
            <person name="De Vries R.P."/>
            <person name="Kamoun S."/>
            <person name="Yandell M."/>
            <person name="Tisserat N."/>
            <person name="Buell C.R."/>
        </authorList>
    </citation>
    <scope>NUCLEOTIDE SEQUENCE</scope>
    <source>
        <strain evidence="3">DAOM:BR144</strain>
    </source>
</reference>
<feature type="compositionally biased region" description="Polar residues" evidence="1">
    <location>
        <begin position="1"/>
        <end position="18"/>
    </location>
</feature>
<dbReference type="EnsemblProtists" id="PYU1_T012253">
    <property type="protein sequence ID" value="PYU1_T012253"/>
    <property type="gene ID" value="PYU1_G012227"/>
</dbReference>
<organism evidence="2 3">
    <name type="scientific">Globisporangium ultimum (strain ATCC 200006 / CBS 805.95 / DAOM BR144)</name>
    <name type="common">Pythium ultimum</name>
    <dbReference type="NCBI Taxonomy" id="431595"/>
    <lineage>
        <taxon>Eukaryota</taxon>
        <taxon>Sar</taxon>
        <taxon>Stramenopiles</taxon>
        <taxon>Oomycota</taxon>
        <taxon>Peronosporomycetes</taxon>
        <taxon>Pythiales</taxon>
        <taxon>Pythiaceae</taxon>
        <taxon>Globisporangium</taxon>
    </lineage>
</organism>
<name>K3X4V4_GLOUD</name>
<accession>K3X4V4</accession>
<dbReference type="OMA" id="FQLVMYD"/>
<dbReference type="VEuPathDB" id="FungiDB:PYU1_G012227"/>
<evidence type="ECO:0000313" key="2">
    <source>
        <dbReference type="EnsemblProtists" id="PYU1_T012253"/>
    </source>
</evidence>
<dbReference type="Proteomes" id="UP000019132">
    <property type="component" value="Unassembled WGS sequence"/>
</dbReference>
<feature type="region of interest" description="Disordered" evidence="1">
    <location>
        <begin position="110"/>
        <end position="135"/>
    </location>
</feature>
<dbReference type="EMBL" id="GL376601">
    <property type="status" value="NOT_ANNOTATED_CDS"/>
    <property type="molecule type" value="Genomic_DNA"/>
</dbReference>
<dbReference type="STRING" id="431595.K3X4V4"/>
<protein>
    <submittedName>
        <fullName evidence="2">Uncharacterized protein</fullName>
    </submittedName>
</protein>
<feature type="compositionally biased region" description="Polar residues" evidence="1">
    <location>
        <begin position="226"/>
        <end position="245"/>
    </location>
</feature>
<dbReference type="HOGENOM" id="CLU_324563_0_0_1"/>
<sequence length="890" mass="102016">MQHASNRPTADSPSSASKQKLAIAAKTHDKHFTVRDGFHLKSRNDEKRRAIDHNLLPQHEQADEEDKADVYGATNAESATMETCGSGPHAAEIPVVAVGRRKLHSYPSIERFESSNNDGDDDAFADPSPRTASSQAARLVEASLAGDDTTIASTDANALSTRDQQPQSSDWLIYRQRENLTPRRREQRVEEMIQKVILTARDKEAHRVLSPTATKANETLAPTRPRQPSLSGSTYHQRVLTSRTTRSPRHLGLAPLSEHAPLTETERSLLVSREETNRDVDRLLVTLFQNPVAVLSNNNISSGTGTTSSMPRQPPELLVTLKTHAKLKFSTRRSELREQTSAALKSRNLVSRMDELRSLPQVLTQMVQRQREKQQQLIVSHGKNLILKNKRQSCLNLLQKPPQTPIFPSLIEHKQQHVFKRKQLFDASEEAAVRNAVNRWQTRRQKQQEEARRTYHQCQWLLVSTLAQSAVKWFDAFHDWKVRRDGIRQVTSAKKIQNFWRTQVKARRNSVLGFRYSAHTSRKSPFYRMPVVMKAIQLLQSSMRRWVQRKQNKHKVVAIAIIVTSWFEFQDVKFRRLILRFRKRVRDFQIMWRTWHAITDARIKLLLHVWTKLEKKSKRRHGILNAHNHHRPQAAGSTLVHSLQASEAAAVSPERHQKHLEGLHRHLKNGGTIQTPISATSASLGNNSNTPSIASISRVLTRGLSLHARRQHNISSKVKHDLEFRHQMEEDLQHAMQDFYTTANTNLHNANDPKLKHMHPPLALFSSLHPARGKHITSPAPSSSWKALAGAVMIPPSSHTEKVPLHLKVSMLRTLLSEKRKAFQVTKDRKREEWRSRRQQMRRMEFRYNVLDELAAYQKFQAENSVFLLLHSVSETEMLHVMHCAQQMAS</sequence>